<evidence type="ECO:0000313" key="7">
    <source>
        <dbReference type="EMBL" id="MBL0682611.1"/>
    </source>
</evidence>
<sequence length="526" mass="59081">MNKRKLSFWEIWNMSFGFLGIQFGFALQGGFMSRIFQTLGAEIYDIPIMWIAAPLTGLLVQPIIGYLSDRTWSPRWGRRRPYFLIGAVFSSIALFFVPYSPALWVAAGFLWILDASINVSMEPFRALVADKLPDSQRSYGFVVQTLIIGIGTFVASNLPWMVSQLGVSDSAPSGVVPMSVKVAFAIGAFVFFISILYTVFTTTEYPPEDMEEFEREKKEKNSFVSDILGNIGSMPLTMKKLGLVQFFSWFAFFTMWGLTNPALTEHVFKTPNPTQELYEVADKSTESIEKIKSEFLVIAKEDSLFFSNALADTLISDSRLSEQYKVKYNSLEDNAEKYAFVQSVTKDFDNHKAWYWVSNNKFQKSSNKVGSYMGIYGLSSMAFALILVFYTSRRRINRKLVHLFSLVLGGLGFISMYFVPSPSWLILSFTLIGFSWGSILSMPYAMLSSSVDPKKMGVIMGIFNMFIVIPQVIAAVGGINFTYKLIGEDTINAMIVAGISLIIAGFCNLLITNKDAITYNPKEVTE</sequence>
<dbReference type="Proteomes" id="UP000651057">
    <property type="component" value="Unassembled WGS sequence"/>
</dbReference>
<feature type="transmembrane region" description="Helical" evidence="6">
    <location>
        <begin position="458"/>
        <end position="479"/>
    </location>
</feature>
<feature type="transmembrane region" description="Helical" evidence="6">
    <location>
        <begin position="48"/>
        <end position="68"/>
    </location>
</feature>
<feature type="transmembrane region" description="Helical" evidence="6">
    <location>
        <begin position="12"/>
        <end position="36"/>
    </location>
</feature>
<name>A0A936ZUW7_9FLAO</name>
<dbReference type="InterPro" id="IPR036259">
    <property type="entry name" value="MFS_trans_sf"/>
</dbReference>
<keyword evidence="4 6" id="KW-1133">Transmembrane helix</keyword>
<dbReference type="PANTHER" id="PTHR19432">
    <property type="entry name" value="SUGAR TRANSPORTER"/>
    <property type="match status" value="1"/>
</dbReference>
<dbReference type="Gene3D" id="1.20.1250.20">
    <property type="entry name" value="MFS general substrate transporter like domains"/>
    <property type="match status" value="2"/>
</dbReference>
<reference evidence="7" key="1">
    <citation type="submission" date="2021-01" db="EMBL/GenBank/DDBJ databases">
        <authorList>
            <person name="Zhong Y.L."/>
        </authorList>
    </citation>
    <scope>NUCLEOTIDE SEQUENCE</scope>
    <source>
        <strain evidence="7">KCTC 23302</strain>
    </source>
</reference>
<feature type="transmembrane region" description="Helical" evidence="6">
    <location>
        <begin position="424"/>
        <end position="446"/>
    </location>
</feature>
<feature type="transmembrane region" description="Helical" evidence="6">
    <location>
        <begin position="80"/>
        <end position="97"/>
    </location>
</feature>
<evidence type="ECO:0000256" key="6">
    <source>
        <dbReference type="SAM" id="Phobius"/>
    </source>
</evidence>
<organism evidence="7 8">
    <name type="scientific">Aquimarina mytili</name>
    <dbReference type="NCBI Taxonomy" id="874423"/>
    <lineage>
        <taxon>Bacteria</taxon>
        <taxon>Pseudomonadati</taxon>
        <taxon>Bacteroidota</taxon>
        <taxon>Flavobacteriia</taxon>
        <taxon>Flavobacteriales</taxon>
        <taxon>Flavobacteriaceae</taxon>
        <taxon>Aquimarina</taxon>
    </lineage>
</organism>
<dbReference type="SUPFAM" id="SSF103473">
    <property type="entry name" value="MFS general substrate transporter"/>
    <property type="match status" value="2"/>
</dbReference>
<keyword evidence="8" id="KW-1185">Reference proteome</keyword>
<evidence type="ECO:0000313" key="8">
    <source>
        <dbReference type="Proteomes" id="UP000651057"/>
    </source>
</evidence>
<evidence type="ECO:0000256" key="2">
    <source>
        <dbReference type="ARBA" id="ARBA00022448"/>
    </source>
</evidence>
<proteinExistence type="predicted"/>
<evidence type="ECO:0000256" key="4">
    <source>
        <dbReference type="ARBA" id="ARBA00022989"/>
    </source>
</evidence>
<feature type="transmembrane region" description="Helical" evidence="6">
    <location>
        <begin position="141"/>
        <end position="162"/>
    </location>
</feature>
<protein>
    <submittedName>
        <fullName evidence="7">MFS transporter</fullName>
    </submittedName>
</protein>
<dbReference type="RefSeq" id="WP_201916754.1">
    <property type="nucleotide sequence ID" value="NZ_BAABAX010000021.1"/>
</dbReference>
<dbReference type="InterPro" id="IPR011701">
    <property type="entry name" value="MFS"/>
</dbReference>
<dbReference type="PANTHER" id="PTHR19432:SF35">
    <property type="entry name" value="SOLUTE CARRIER FAMILY 45 MEMBER 3 ISOFORM X1"/>
    <property type="match status" value="1"/>
</dbReference>
<dbReference type="Pfam" id="PF07690">
    <property type="entry name" value="MFS_1"/>
    <property type="match status" value="2"/>
</dbReference>
<feature type="transmembrane region" description="Helical" evidence="6">
    <location>
        <begin position="182"/>
        <end position="200"/>
    </location>
</feature>
<feature type="transmembrane region" description="Helical" evidence="6">
    <location>
        <begin position="241"/>
        <end position="259"/>
    </location>
</feature>
<evidence type="ECO:0000256" key="5">
    <source>
        <dbReference type="ARBA" id="ARBA00023136"/>
    </source>
</evidence>
<comment type="subcellular location">
    <subcellularLocation>
        <location evidence="1">Membrane</location>
        <topology evidence="1">Multi-pass membrane protein</topology>
    </subcellularLocation>
</comment>
<dbReference type="EMBL" id="JAERQJ010000001">
    <property type="protein sequence ID" value="MBL0682611.1"/>
    <property type="molecule type" value="Genomic_DNA"/>
</dbReference>
<evidence type="ECO:0000256" key="3">
    <source>
        <dbReference type="ARBA" id="ARBA00022692"/>
    </source>
</evidence>
<evidence type="ECO:0000256" key="1">
    <source>
        <dbReference type="ARBA" id="ARBA00004141"/>
    </source>
</evidence>
<feature type="transmembrane region" description="Helical" evidence="6">
    <location>
        <begin position="369"/>
        <end position="388"/>
    </location>
</feature>
<keyword evidence="2" id="KW-0813">Transport</keyword>
<accession>A0A936ZUW7</accession>
<dbReference type="GO" id="GO:0016020">
    <property type="term" value="C:membrane"/>
    <property type="evidence" value="ECO:0007669"/>
    <property type="project" value="UniProtKB-SubCell"/>
</dbReference>
<feature type="transmembrane region" description="Helical" evidence="6">
    <location>
        <begin position="103"/>
        <end position="121"/>
    </location>
</feature>
<dbReference type="GO" id="GO:0022857">
    <property type="term" value="F:transmembrane transporter activity"/>
    <property type="evidence" value="ECO:0007669"/>
    <property type="project" value="InterPro"/>
</dbReference>
<feature type="transmembrane region" description="Helical" evidence="6">
    <location>
        <begin position="400"/>
        <end position="418"/>
    </location>
</feature>
<keyword evidence="3 6" id="KW-0812">Transmembrane</keyword>
<feature type="transmembrane region" description="Helical" evidence="6">
    <location>
        <begin position="491"/>
        <end position="511"/>
    </location>
</feature>
<dbReference type="AlphaFoldDB" id="A0A936ZUW7"/>
<comment type="caution">
    <text evidence="7">The sequence shown here is derived from an EMBL/GenBank/DDBJ whole genome shotgun (WGS) entry which is preliminary data.</text>
</comment>
<gene>
    <name evidence="7" type="ORF">JJQ60_03730</name>
</gene>
<keyword evidence="5 6" id="KW-0472">Membrane</keyword>